<name>A0A4E9F168_BRUMA</name>
<protein>
    <submittedName>
        <fullName evidence="2 4">Uncharacterized protein</fullName>
    </submittedName>
</protein>
<sequence length="86" mass="9829">MKQIFGFTDYLGPLAASMCFFVAIFLLSLIINFIWISKDDERTIFEKFGSNLCGVHRMRHRSKKGTKMMNKLMVNSYGPAVDTTVV</sequence>
<dbReference type="EMBL" id="CAAKNF010000196">
    <property type="protein sequence ID" value="VIO88270.1"/>
    <property type="molecule type" value="Genomic_DNA"/>
</dbReference>
<evidence type="ECO:0000256" key="1">
    <source>
        <dbReference type="SAM" id="Phobius"/>
    </source>
</evidence>
<keyword evidence="1" id="KW-0472">Membrane</keyword>
<evidence type="ECO:0000313" key="4">
    <source>
        <dbReference type="WBParaSite" id="Bm18000.1"/>
    </source>
</evidence>
<reference evidence="2" key="2">
    <citation type="submission" date="2019-04" db="EMBL/GenBank/DDBJ databases">
        <authorList>
            <person name="Howe K."/>
            <person name="Paulini M."/>
            <person name="Williams G."/>
        </authorList>
    </citation>
    <scope>NUCLEOTIDE SEQUENCE [LARGE SCALE GENOMIC DNA]</scope>
    <source>
        <strain evidence="2">FR3</strain>
    </source>
</reference>
<dbReference type="CTD" id="66059121"/>
<dbReference type="Proteomes" id="UP000006672">
    <property type="component" value="Unassembled WGS sequence"/>
</dbReference>
<proteinExistence type="predicted"/>
<dbReference type="KEGG" id="bmy:BM_BM18000"/>
<dbReference type="WBParaSite" id="Bm18000.1">
    <property type="protein sequence ID" value="Bm18000.1"/>
    <property type="gene ID" value="WBGene00269142"/>
</dbReference>
<dbReference type="Pfam" id="PF21525">
    <property type="entry name" value="Nlp36"/>
    <property type="match status" value="1"/>
</dbReference>
<dbReference type="OrthoDB" id="5830384at2759"/>
<evidence type="ECO:0000313" key="2">
    <source>
        <dbReference type="EMBL" id="VIO88270.1"/>
    </source>
</evidence>
<evidence type="ECO:0000313" key="3">
    <source>
        <dbReference type="Proteomes" id="UP000006672"/>
    </source>
</evidence>
<dbReference type="AlphaFoldDB" id="A0A4E9F168"/>
<accession>A0A5S6PF06</accession>
<keyword evidence="1" id="KW-1133">Transmembrane helix</keyword>
<gene>
    <name evidence="2 4" type="primary">Bm18000</name>
    <name evidence="2" type="ORF">BM_BM18000</name>
</gene>
<organism evidence="2">
    <name type="scientific">Brugia malayi</name>
    <name type="common">Filarial nematode worm</name>
    <dbReference type="NCBI Taxonomy" id="6279"/>
    <lineage>
        <taxon>Eukaryota</taxon>
        <taxon>Metazoa</taxon>
        <taxon>Ecdysozoa</taxon>
        <taxon>Nematoda</taxon>
        <taxon>Chromadorea</taxon>
        <taxon>Rhabditida</taxon>
        <taxon>Spirurina</taxon>
        <taxon>Spiruromorpha</taxon>
        <taxon>Filarioidea</taxon>
        <taxon>Onchocercidae</taxon>
        <taxon>Brugia</taxon>
    </lineage>
</organism>
<accession>A0A4E9F168</accession>
<keyword evidence="1" id="KW-0812">Transmembrane</keyword>
<dbReference type="GeneID" id="66059121"/>
<dbReference type="RefSeq" id="XP_042930746.1">
    <property type="nucleotide sequence ID" value="XM_043074812.1"/>
</dbReference>
<feature type="transmembrane region" description="Helical" evidence="1">
    <location>
        <begin position="14"/>
        <end position="35"/>
    </location>
</feature>
<reference evidence="3" key="1">
    <citation type="journal article" date="2007" name="Science">
        <title>Draft genome of the filarial nematode parasite Brugia malayi.</title>
        <authorList>
            <person name="Ghedin E."/>
            <person name="Wang S."/>
            <person name="Spiro D."/>
            <person name="Caler E."/>
            <person name="Zhao Q."/>
            <person name="Crabtree J."/>
            <person name="Allen J.E."/>
            <person name="Delcher A.L."/>
            <person name="Guiliano D.B."/>
            <person name="Miranda-Saavedra D."/>
            <person name="Angiuoli S.V."/>
            <person name="Creasy T."/>
            <person name="Amedeo P."/>
            <person name="Haas B."/>
            <person name="El-Sayed N.M."/>
            <person name="Wortman J.R."/>
            <person name="Feldblyum T."/>
            <person name="Tallon L."/>
            <person name="Schatz M."/>
            <person name="Shumway M."/>
            <person name="Koo H."/>
            <person name="Salzberg S.L."/>
            <person name="Schobel S."/>
            <person name="Pertea M."/>
            <person name="Pop M."/>
            <person name="White O."/>
            <person name="Barton G.J."/>
            <person name="Carlow C.K."/>
            <person name="Crawford M.J."/>
            <person name="Daub J."/>
            <person name="Dimmic M.W."/>
            <person name="Estes C.F."/>
            <person name="Foster J.M."/>
            <person name="Ganatra M."/>
            <person name="Gregory W.F."/>
            <person name="Johnson N.M."/>
            <person name="Jin J."/>
            <person name="Komuniecki R."/>
            <person name="Korf I."/>
            <person name="Kumar S."/>
            <person name="Laney S."/>
            <person name="Li B.W."/>
            <person name="Li W."/>
            <person name="Lindblom T.H."/>
            <person name="Lustigman S."/>
            <person name="Ma D."/>
            <person name="Maina C.V."/>
            <person name="Martin D.M."/>
            <person name="McCarter J.P."/>
            <person name="McReynolds L."/>
            <person name="Mitreva M."/>
            <person name="Nutman T.B."/>
            <person name="Parkinson J."/>
            <person name="Peregrin-Alvarez J.M."/>
            <person name="Poole C."/>
            <person name="Ren Q."/>
            <person name="Saunders L."/>
            <person name="Sluder A.E."/>
            <person name="Smith K."/>
            <person name="Stanke M."/>
            <person name="Unnasch T.R."/>
            <person name="Ware J."/>
            <person name="Wei A.D."/>
            <person name="Weil G."/>
            <person name="Williams D.J."/>
            <person name="Zhang Y."/>
            <person name="Williams S.A."/>
            <person name="Fraser-Liggett C."/>
            <person name="Slatko B."/>
            <person name="Blaxter M.L."/>
            <person name="Scott A.L."/>
        </authorList>
    </citation>
    <scope>NUCLEOTIDE SEQUENCE</scope>
    <source>
        <strain evidence="3">FR3</strain>
    </source>
</reference>
<keyword evidence="3" id="KW-1185">Reference proteome</keyword>
<reference evidence="4" key="3">
    <citation type="submission" date="2019-12" db="UniProtKB">
        <authorList>
            <consortium name="WormBaseParasite"/>
        </authorList>
    </citation>
    <scope>IDENTIFICATION</scope>
</reference>